<evidence type="ECO:0000313" key="2">
    <source>
        <dbReference type="EMBL" id="THU65588.1"/>
    </source>
</evidence>
<feature type="compositionally biased region" description="Polar residues" evidence="1">
    <location>
        <begin position="156"/>
        <end position="168"/>
    </location>
</feature>
<sequence length="817" mass="85781">MMRFLLSVHQQILYETSPHSMVKGFTSETLRQESSGLIQNEAYGRNAVDSSEGQSCLSYLDNSGSCQDLKGFGTFDTTCLLNSSLNLDGDLCVYGSGNIEVFPHIAIICPVKGCSIVVNVSGSVKIGEYVNVMAGSVSFDARNLTLDHCATINTTSLGGSPPSQTSGTPIGHDGAGGGHGGRGASCLRSNKTNWGGDVYAWSTLSKPWSYGSKGGSTSAEKRYGGDGGGRIELKVGDTLQLDGFVTAEGGMGGLKGGGGSGGSIIIHALKLKGSGVISAAGGSGWGGGGGGRISLECYSIQDVKITAHGGWSIGCPENAGAAGTIYDNTLQSLRVSNDNFTTRTETPLLDFPMTILWSNVFVECNAKALVPLLWTRVQVRGQIKLIDGGSICFGLSDYPVSEFELVAEELLMSDSVYGAFRMYVKMLLMWDSRIQIDGGGNNDVSTSMLEARNLVVLRHNSVISSNADLGVYGQGLLKLSGHGDGIKAQRLFLSLFYNIEALGRSPGRSSEARRGEARAPRFTSRRRASKRRRLGARPSPGAGRFGQAPRATQSLCESQTCPKELLMPPDDCHVNDSLSFTLQICRVEDLTISGIIRGSIIHIHRARTVAIDADGIISASELGSGSSGSSESLENVAGGGMIVMGSIKWPLSTLEIYGSLKADGQSHLQSLRNYNGSLMGGVGGGSGGTILLFLQALILEENSSLSVAGGNGGPVGGGGGGGGRIHFDWSNIATGDEYVQIASVNGSPYLSESACRSVGSTTRTGVLTHGTPVSTNVSERNNKGEEEGMAEEEGRKREEEEAAEEGGGKRKRRRDLT</sequence>
<protein>
    <submittedName>
        <fullName evidence="2">Uncharacterized protein</fullName>
    </submittedName>
</protein>
<organism evidence="2 3">
    <name type="scientific">Musa balbisiana</name>
    <name type="common">Banana</name>
    <dbReference type="NCBI Taxonomy" id="52838"/>
    <lineage>
        <taxon>Eukaryota</taxon>
        <taxon>Viridiplantae</taxon>
        <taxon>Streptophyta</taxon>
        <taxon>Embryophyta</taxon>
        <taxon>Tracheophyta</taxon>
        <taxon>Spermatophyta</taxon>
        <taxon>Magnoliopsida</taxon>
        <taxon>Liliopsida</taxon>
        <taxon>Zingiberales</taxon>
        <taxon>Musaceae</taxon>
        <taxon>Musa</taxon>
    </lineage>
</organism>
<feature type="region of interest" description="Disordered" evidence="1">
    <location>
        <begin position="505"/>
        <end position="551"/>
    </location>
</feature>
<dbReference type="PANTHER" id="PTHR31513:SF2">
    <property type="entry name" value="MRAZ"/>
    <property type="match status" value="1"/>
</dbReference>
<feature type="compositionally biased region" description="Polar residues" evidence="1">
    <location>
        <begin position="761"/>
        <end position="779"/>
    </location>
</feature>
<feature type="region of interest" description="Disordered" evidence="1">
    <location>
        <begin position="156"/>
        <end position="182"/>
    </location>
</feature>
<proteinExistence type="predicted"/>
<feature type="compositionally biased region" description="Basic and acidic residues" evidence="1">
    <location>
        <begin position="510"/>
        <end position="519"/>
    </location>
</feature>
<accession>A0A4S8JTU6</accession>
<dbReference type="AlphaFoldDB" id="A0A4S8JTU6"/>
<dbReference type="EMBL" id="PYDT01000003">
    <property type="protein sequence ID" value="THU65588.1"/>
    <property type="molecule type" value="Genomic_DNA"/>
</dbReference>
<feature type="region of interest" description="Disordered" evidence="1">
    <location>
        <begin position="761"/>
        <end position="817"/>
    </location>
</feature>
<evidence type="ECO:0000313" key="3">
    <source>
        <dbReference type="Proteomes" id="UP000317650"/>
    </source>
</evidence>
<gene>
    <name evidence="2" type="ORF">C4D60_Mb05t05220</name>
</gene>
<dbReference type="PANTHER" id="PTHR31513">
    <property type="entry name" value="EPHRIN TYPE-B RECEPTOR"/>
    <property type="match status" value="1"/>
</dbReference>
<evidence type="ECO:0000256" key="1">
    <source>
        <dbReference type="SAM" id="MobiDB-lite"/>
    </source>
</evidence>
<reference evidence="2 3" key="1">
    <citation type="journal article" date="2019" name="Nat. Plants">
        <title>Genome sequencing of Musa balbisiana reveals subgenome evolution and function divergence in polyploid bananas.</title>
        <authorList>
            <person name="Yao X."/>
        </authorList>
    </citation>
    <scope>NUCLEOTIDE SEQUENCE [LARGE SCALE GENOMIC DNA]</scope>
    <source>
        <strain evidence="3">cv. DH-PKW</strain>
        <tissue evidence="2">Leaves</tissue>
    </source>
</reference>
<feature type="compositionally biased region" description="Gly residues" evidence="1">
    <location>
        <begin position="173"/>
        <end position="182"/>
    </location>
</feature>
<name>A0A4S8JTU6_MUSBA</name>
<feature type="compositionally biased region" description="Basic and acidic residues" evidence="1">
    <location>
        <begin position="780"/>
        <end position="799"/>
    </location>
</feature>
<comment type="caution">
    <text evidence="2">The sequence shown here is derived from an EMBL/GenBank/DDBJ whole genome shotgun (WGS) entry which is preliminary data.</text>
</comment>
<keyword evidence="3" id="KW-1185">Reference proteome</keyword>
<dbReference type="STRING" id="52838.A0A4S8JTU6"/>
<feature type="compositionally biased region" description="Basic residues" evidence="1">
    <location>
        <begin position="523"/>
        <end position="535"/>
    </location>
</feature>
<dbReference type="Proteomes" id="UP000317650">
    <property type="component" value="Chromosome 5"/>
</dbReference>